<evidence type="ECO:0000313" key="13">
    <source>
        <dbReference type="EMBL" id="KNB71515.1"/>
    </source>
</evidence>
<dbReference type="InterPro" id="IPR051446">
    <property type="entry name" value="HTH_trans_reg/aminotransferase"/>
</dbReference>
<dbReference type="SMART" id="SM00345">
    <property type="entry name" value="HTH_GNTR"/>
    <property type="match status" value="1"/>
</dbReference>
<comment type="caution">
    <text evidence="13">The sequence shown here is derived from an EMBL/GenBank/DDBJ whole genome shotgun (WGS) entry which is preliminary data.</text>
</comment>
<name>A0A0K9YTJ2_9BACL</name>
<sequence>MHIPISRTSKQSISDQIAQTIMERIGSGMYKEGEPLHSVRQLAKEIGVSVVTVIKAYRILEQKGFTVTQHGKGTFITTSNQAGPSNATPDYAWQAEVVDYSGRSMFGQHTKRSGVAKYPFHAATLSEELLPMNALRQATERASHDPRSFAGYSSPLGDEDLRETLSSYFQSNGSDVRASEIMITTGCQQGIDLVARTFIGAGDVVLVESPTYPAALDSFRSRGARIVPIPSDHQGIRMDLLTRLFDEQAPKVVYVVPTGQNPTGSIMDMETRRRLLDLAESFHCLIVEDDPWSEIHYERQIPPSMYRLDQNGHVIFLKGFSKTLAPGLRLGCLAAKGDIYSRLAGVKAIADLSTPLFNQRSFLHLLRGISLPDYYDSVRIHMTRKRESVQRLLQKYAAGSVQWVAPQAGPNFWLQTTIDTDALVIEAERERISFLPGSNCFIDLSGSRYLRIGFGAIPSEKLEEGIAELCKLINNQEKTKETQR</sequence>
<dbReference type="CDD" id="cd00609">
    <property type="entry name" value="AAT_like"/>
    <property type="match status" value="1"/>
</dbReference>
<dbReference type="EMBL" id="LGIQ01000009">
    <property type="protein sequence ID" value="KNB71515.1"/>
    <property type="molecule type" value="Genomic_DNA"/>
</dbReference>
<evidence type="ECO:0000256" key="6">
    <source>
        <dbReference type="ARBA" id="ARBA00022679"/>
    </source>
</evidence>
<dbReference type="PANTHER" id="PTHR46577">
    <property type="entry name" value="HTH-TYPE TRANSCRIPTIONAL REGULATORY PROTEIN GABR"/>
    <property type="match status" value="1"/>
</dbReference>
<evidence type="ECO:0000256" key="2">
    <source>
        <dbReference type="ARBA" id="ARBA00005384"/>
    </source>
</evidence>
<dbReference type="Pfam" id="PF00392">
    <property type="entry name" value="GntR"/>
    <property type="match status" value="1"/>
</dbReference>
<dbReference type="Proteomes" id="UP000036834">
    <property type="component" value="Unassembled WGS sequence"/>
</dbReference>
<keyword evidence="15" id="KW-1185">Reference proteome</keyword>
<protein>
    <submittedName>
        <fullName evidence="12">GntR family transcriptional regulator</fullName>
    </submittedName>
</protein>
<dbReference type="EMBL" id="BJON01000003">
    <property type="protein sequence ID" value="GED67171.1"/>
    <property type="molecule type" value="Genomic_DNA"/>
</dbReference>
<dbReference type="InterPro" id="IPR015421">
    <property type="entry name" value="PyrdxlP-dep_Trfase_major"/>
</dbReference>
<dbReference type="AlphaFoldDB" id="A0A0K9YTJ2"/>
<evidence type="ECO:0000256" key="7">
    <source>
        <dbReference type="ARBA" id="ARBA00022898"/>
    </source>
</evidence>
<dbReference type="Pfam" id="PF00155">
    <property type="entry name" value="Aminotran_1_2"/>
    <property type="match status" value="1"/>
</dbReference>
<keyword evidence="10" id="KW-0804">Transcription</keyword>
<dbReference type="Gene3D" id="1.10.10.10">
    <property type="entry name" value="Winged helix-like DNA-binding domain superfamily/Winged helix DNA-binding domain"/>
    <property type="match status" value="1"/>
</dbReference>
<evidence type="ECO:0000256" key="10">
    <source>
        <dbReference type="ARBA" id="ARBA00023163"/>
    </source>
</evidence>
<dbReference type="GO" id="GO:0003677">
    <property type="term" value="F:DNA binding"/>
    <property type="evidence" value="ECO:0007669"/>
    <property type="project" value="UniProtKB-KW"/>
</dbReference>
<dbReference type="Gene3D" id="3.40.640.10">
    <property type="entry name" value="Type I PLP-dependent aspartate aminotransferase-like (Major domain)"/>
    <property type="match status" value="1"/>
</dbReference>
<reference evidence="13" key="2">
    <citation type="submission" date="2015-07" db="EMBL/GenBank/DDBJ databases">
        <title>MeaNS - Measles Nucleotide Surveillance Program.</title>
        <authorList>
            <person name="Tran T."/>
            <person name="Druce J."/>
        </authorList>
    </citation>
    <scope>NUCLEOTIDE SEQUENCE</scope>
    <source>
        <strain evidence="13">DSM 9887</strain>
    </source>
</reference>
<evidence type="ECO:0000256" key="3">
    <source>
        <dbReference type="ARBA" id="ARBA00007441"/>
    </source>
</evidence>
<dbReference type="InterPro" id="IPR004839">
    <property type="entry name" value="Aminotransferase_I/II_large"/>
</dbReference>
<evidence type="ECO:0000313" key="14">
    <source>
        <dbReference type="Proteomes" id="UP000036834"/>
    </source>
</evidence>
<dbReference type="PANTHER" id="PTHR46577:SF2">
    <property type="entry name" value="TRANSCRIPTIONAL REGULATORY PROTEIN"/>
    <property type="match status" value="1"/>
</dbReference>
<evidence type="ECO:0000256" key="8">
    <source>
        <dbReference type="ARBA" id="ARBA00023015"/>
    </source>
</evidence>
<gene>
    <name evidence="13" type="ORF">ADS79_22355</name>
    <name evidence="12" type="ORF">BRE01_08730</name>
</gene>
<dbReference type="InterPro" id="IPR000524">
    <property type="entry name" value="Tscrpt_reg_HTH_GntR"/>
</dbReference>
<reference evidence="14" key="1">
    <citation type="submission" date="2015-07" db="EMBL/GenBank/DDBJ databases">
        <title>Genome sequencing project for genomic taxonomy and phylogenomics of Bacillus-like bacteria.</title>
        <authorList>
            <person name="Liu B."/>
            <person name="Wang J."/>
            <person name="Zhu Y."/>
            <person name="Liu G."/>
            <person name="Chen Q."/>
            <person name="Chen Z."/>
            <person name="Lan J."/>
            <person name="Che J."/>
            <person name="Ge C."/>
            <person name="Shi H."/>
            <person name="Pan Z."/>
            <person name="Liu X."/>
        </authorList>
    </citation>
    <scope>NUCLEOTIDE SEQUENCE [LARGE SCALE GENOMIC DNA]</scope>
    <source>
        <strain evidence="14">DSM 9887</strain>
    </source>
</reference>
<dbReference type="Proteomes" id="UP000319578">
    <property type="component" value="Unassembled WGS sequence"/>
</dbReference>
<keyword evidence="8" id="KW-0805">Transcription regulation</keyword>
<evidence type="ECO:0000256" key="1">
    <source>
        <dbReference type="ARBA" id="ARBA00001933"/>
    </source>
</evidence>
<keyword evidence="9" id="KW-0238">DNA-binding</keyword>
<dbReference type="CDD" id="cd07377">
    <property type="entry name" value="WHTH_GntR"/>
    <property type="match status" value="1"/>
</dbReference>
<evidence type="ECO:0000256" key="5">
    <source>
        <dbReference type="ARBA" id="ARBA00022576"/>
    </source>
</evidence>
<evidence type="ECO:0000259" key="11">
    <source>
        <dbReference type="PROSITE" id="PS50949"/>
    </source>
</evidence>
<dbReference type="InterPro" id="IPR015424">
    <property type="entry name" value="PyrdxlP-dep_Trfase"/>
</dbReference>
<feature type="domain" description="HTH gntR-type" evidence="11">
    <location>
        <begin position="11"/>
        <end position="79"/>
    </location>
</feature>
<dbReference type="InterPro" id="IPR015422">
    <property type="entry name" value="PyrdxlP-dep_Trfase_small"/>
</dbReference>
<dbReference type="GO" id="GO:0008483">
    <property type="term" value="F:transaminase activity"/>
    <property type="evidence" value="ECO:0007669"/>
    <property type="project" value="UniProtKB-KW"/>
</dbReference>
<evidence type="ECO:0000313" key="12">
    <source>
        <dbReference type="EMBL" id="GED67171.1"/>
    </source>
</evidence>
<dbReference type="OrthoDB" id="9802601at2"/>
<dbReference type="FunFam" id="3.40.640.10:FF:000053">
    <property type="entry name" value="Aminotransferase, class I"/>
    <property type="match status" value="1"/>
</dbReference>
<dbReference type="GO" id="GO:0030170">
    <property type="term" value="F:pyridoxal phosphate binding"/>
    <property type="evidence" value="ECO:0007669"/>
    <property type="project" value="InterPro"/>
</dbReference>
<evidence type="ECO:0000256" key="4">
    <source>
        <dbReference type="ARBA" id="ARBA00011738"/>
    </source>
</evidence>
<keyword evidence="6" id="KW-0808">Transferase</keyword>
<dbReference type="RefSeq" id="WP_049740554.1">
    <property type="nucleotide sequence ID" value="NZ_BJON01000003.1"/>
</dbReference>
<proteinExistence type="inferred from homology"/>
<comment type="similarity">
    <text evidence="3">Belongs to the class-I pyridoxal-phosphate-dependent aminotransferase family.</text>
</comment>
<comment type="cofactor">
    <cofactor evidence="1">
        <name>pyridoxal 5'-phosphate</name>
        <dbReference type="ChEBI" id="CHEBI:597326"/>
    </cofactor>
</comment>
<evidence type="ECO:0000313" key="15">
    <source>
        <dbReference type="Proteomes" id="UP000319578"/>
    </source>
</evidence>
<dbReference type="InterPro" id="IPR036388">
    <property type="entry name" value="WH-like_DNA-bd_sf"/>
</dbReference>
<comment type="similarity">
    <text evidence="2">In the C-terminal section; belongs to the class-I pyridoxal-phosphate-dependent aminotransferase family.</text>
</comment>
<dbReference type="InterPro" id="IPR036390">
    <property type="entry name" value="WH_DNA-bd_sf"/>
</dbReference>
<dbReference type="PROSITE" id="PS50949">
    <property type="entry name" value="HTH_GNTR"/>
    <property type="match status" value="1"/>
</dbReference>
<dbReference type="GO" id="GO:0003700">
    <property type="term" value="F:DNA-binding transcription factor activity"/>
    <property type="evidence" value="ECO:0007669"/>
    <property type="project" value="InterPro"/>
</dbReference>
<dbReference type="Gene3D" id="3.90.1150.10">
    <property type="entry name" value="Aspartate Aminotransferase, domain 1"/>
    <property type="match status" value="1"/>
</dbReference>
<evidence type="ECO:0000256" key="9">
    <source>
        <dbReference type="ARBA" id="ARBA00023125"/>
    </source>
</evidence>
<comment type="subunit">
    <text evidence="4">Homodimer.</text>
</comment>
<dbReference type="PATRIC" id="fig|54915.3.peg.3600"/>
<dbReference type="SUPFAM" id="SSF46785">
    <property type="entry name" value="Winged helix' DNA-binding domain"/>
    <property type="match status" value="1"/>
</dbReference>
<reference evidence="12 15" key="3">
    <citation type="submission" date="2019-06" db="EMBL/GenBank/DDBJ databases">
        <title>Whole genome shotgun sequence of Brevibacillus reuszeri NBRC 15719.</title>
        <authorList>
            <person name="Hosoyama A."/>
            <person name="Uohara A."/>
            <person name="Ohji S."/>
            <person name="Ichikawa N."/>
        </authorList>
    </citation>
    <scope>NUCLEOTIDE SEQUENCE [LARGE SCALE GENOMIC DNA]</scope>
    <source>
        <strain evidence="12 15">NBRC 15719</strain>
    </source>
</reference>
<dbReference type="SUPFAM" id="SSF53383">
    <property type="entry name" value="PLP-dependent transferases"/>
    <property type="match status" value="1"/>
</dbReference>
<keyword evidence="7" id="KW-0663">Pyridoxal phosphate</keyword>
<accession>A0A0K9YTJ2</accession>
<dbReference type="STRING" id="54915.ADS79_22355"/>
<organism evidence="13 14">
    <name type="scientific">Brevibacillus reuszeri</name>
    <dbReference type="NCBI Taxonomy" id="54915"/>
    <lineage>
        <taxon>Bacteria</taxon>
        <taxon>Bacillati</taxon>
        <taxon>Bacillota</taxon>
        <taxon>Bacilli</taxon>
        <taxon>Bacillales</taxon>
        <taxon>Paenibacillaceae</taxon>
        <taxon>Brevibacillus</taxon>
    </lineage>
</organism>
<keyword evidence="5" id="KW-0032">Aminotransferase</keyword>